<dbReference type="RefSeq" id="XP_062676496.1">
    <property type="nucleotide sequence ID" value="XM_062831436.1"/>
</dbReference>
<evidence type="ECO:0000256" key="2">
    <source>
        <dbReference type="ARBA" id="ARBA00023134"/>
    </source>
</evidence>
<dbReference type="PANTHER" id="PTHR11566:SF215">
    <property type="entry name" value="DYNAMIN GTPASE"/>
    <property type="match status" value="1"/>
</dbReference>
<evidence type="ECO:0000259" key="5">
    <source>
        <dbReference type="PROSITE" id="PS51718"/>
    </source>
</evidence>
<dbReference type="Gene3D" id="1.20.120.1240">
    <property type="entry name" value="Dynamin, middle domain"/>
    <property type="match status" value="1"/>
</dbReference>
<dbReference type="CDD" id="cd08771">
    <property type="entry name" value="DLP_1"/>
    <property type="match status" value="1"/>
</dbReference>
<dbReference type="PRINTS" id="PR00195">
    <property type="entry name" value="DYNAMIN"/>
</dbReference>
<dbReference type="AlphaFoldDB" id="A0AAE0J0K7"/>
<dbReference type="GO" id="GO:0048312">
    <property type="term" value="P:intracellular distribution of mitochondria"/>
    <property type="evidence" value="ECO:0007669"/>
    <property type="project" value="TreeGrafter"/>
</dbReference>
<dbReference type="EMBL" id="JAUEPP010000011">
    <property type="protein sequence ID" value="KAK3334330.1"/>
    <property type="molecule type" value="Genomic_DNA"/>
</dbReference>
<evidence type="ECO:0000256" key="3">
    <source>
        <dbReference type="SAM" id="MobiDB-lite"/>
    </source>
</evidence>
<dbReference type="GO" id="GO:0016559">
    <property type="term" value="P:peroxisome fission"/>
    <property type="evidence" value="ECO:0007669"/>
    <property type="project" value="TreeGrafter"/>
</dbReference>
<gene>
    <name evidence="6" type="ORF">B0H65DRAFT_80000</name>
</gene>
<comment type="caution">
    <text evidence="6">The sequence shown here is derived from an EMBL/GenBank/DDBJ whole genome shotgun (WGS) entry which is preliminary data.</text>
</comment>
<dbReference type="InterPro" id="IPR001401">
    <property type="entry name" value="Dynamin_GTPase"/>
</dbReference>
<dbReference type="InterPro" id="IPR020850">
    <property type="entry name" value="GED_dom"/>
</dbReference>
<evidence type="ECO:0000256" key="1">
    <source>
        <dbReference type="ARBA" id="ARBA00022741"/>
    </source>
</evidence>
<keyword evidence="2" id="KW-0342">GTP-binding</keyword>
<feature type="compositionally biased region" description="Acidic residues" evidence="3">
    <location>
        <begin position="453"/>
        <end position="464"/>
    </location>
</feature>
<proteinExistence type="predicted"/>
<dbReference type="GO" id="GO:0016020">
    <property type="term" value="C:membrane"/>
    <property type="evidence" value="ECO:0007669"/>
    <property type="project" value="TreeGrafter"/>
</dbReference>
<dbReference type="InterPro" id="IPR022812">
    <property type="entry name" value="Dynamin"/>
</dbReference>
<dbReference type="GO" id="GO:0008017">
    <property type="term" value="F:microtubule binding"/>
    <property type="evidence" value="ECO:0007669"/>
    <property type="project" value="TreeGrafter"/>
</dbReference>
<dbReference type="GO" id="GO:0006897">
    <property type="term" value="P:endocytosis"/>
    <property type="evidence" value="ECO:0007669"/>
    <property type="project" value="TreeGrafter"/>
</dbReference>
<dbReference type="SUPFAM" id="SSF52540">
    <property type="entry name" value="P-loop containing nucleoside triphosphate hydrolases"/>
    <property type="match status" value="1"/>
</dbReference>
<reference evidence="6" key="2">
    <citation type="submission" date="2023-06" db="EMBL/GenBank/DDBJ databases">
        <authorList>
            <consortium name="Lawrence Berkeley National Laboratory"/>
            <person name="Haridas S."/>
            <person name="Hensen N."/>
            <person name="Bonometti L."/>
            <person name="Westerberg I."/>
            <person name="Brannstrom I.O."/>
            <person name="Guillou S."/>
            <person name="Cros-Aarteil S."/>
            <person name="Calhoun S."/>
            <person name="Kuo A."/>
            <person name="Mondo S."/>
            <person name="Pangilinan J."/>
            <person name="Riley R."/>
            <person name="Labutti K."/>
            <person name="Andreopoulos B."/>
            <person name="Lipzen A."/>
            <person name="Chen C."/>
            <person name="Yanf M."/>
            <person name="Daum C."/>
            <person name="Ng V."/>
            <person name="Clum A."/>
            <person name="Steindorff A."/>
            <person name="Ohm R."/>
            <person name="Martin F."/>
            <person name="Silar P."/>
            <person name="Natvig D."/>
            <person name="Lalanne C."/>
            <person name="Gautier V."/>
            <person name="Ament-Velasquez S.L."/>
            <person name="Kruys A."/>
            <person name="Hutchinson M.I."/>
            <person name="Powell A.J."/>
            <person name="Barry K."/>
            <person name="Miller A.N."/>
            <person name="Grigoriev I.V."/>
            <person name="Debuchy R."/>
            <person name="Gladieux P."/>
            <person name="Thoren M.H."/>
            <person name="Johannesson H."/>
        </authorList>
    </citation>
    <scope>NUCLEOTIDE SEQUENCE</scope>
    <source>
        <strain evidence="6">CBS 560.94</strain>
    </source>
</reference>
<dbReference type="Proteomes" id="UP001278500">
    <property type="component" value="Unassembled WGS sequence"/>
</dbReference>
<dbReference type="PROSITE" id="PS51718">
    <property type="entry name" value="G_DYNAMIN_2"/>
    <property type="match status" value="1"/>
</dbReference>
<dbReference type="InterPro" id="IPR027417">
    <property type="entry name" value="P-loop_NTPase"/>
</dbReference>
<name>A0AAE0J0K7_9PEZI</name>
<dbReference type="GO" id="GO:0000266">
    <property type="term" value="P:mitochondrial fission"/>
    <property type="evidence" value="ECO:0007669"/>
    <property type="project" value="TreeGrafter"/>
</dbReference>
<evidence type="ECO:0000259" key="4">
    <source>
        <dbReference type="PROSITE" id="PS51388"/>
    </source>
</evidence>
<dbReference type="FunFam" id="3.40.50.300:FF:001425">
    <property type="entry name" value="Dynamin GTPase, putative"/>
    <property type="match status" value="1"/>
</dbReference>
<feature type="domain" description="Dynamin-type G" evidence="5">
    <location>
        <begin position="50"/>
        <end position="345"/>
    </location>
</feature>
<organism evidence="6 7">
    <name type="scientific">Neurospora tetraspora</name>
    <dbReference type="NCBI Taxonomy" id="94610"/>
    <lineage>
        <taxon>Eukaryota</taxon>
        <taxon>Fungi</taxon>
        <taxon>Dikarya</taxon>
        <taxon>Ascomycota</taxon>
        <taxon>Pezizomycotina</taxon>
        <taxon>Sordariomycetes</taxon>
        <taxon>Sordariomycetidae</taxon>
        <taxon>Sordariales</taxon>
        <taxon>Sordariaceae</taxon>
        <taxon>Neurospora</taxon>
    </lineage>
</organism>
<protein>
    <submittedName>
        <fullName evidence="6">P-loop containing nucleoside triphosphate hydrolase protein</fullName>
    </submittedName>
</protein>
<dbReference type="InterPro" id="IPR000375">
    <property type="entry name" value="Dynamin_stalk"/>
</dbReference>
<dbReference type="Pfam" id="PF00350">
    <property type="entry name" value="Dynamin_N"/>
    <property type="match status" value="1"/>
</dbReference>
<keyword evidence="7" id="KW-1185">Reference proteome</keyword>
<dbReference type="GO" id="GO:0005739">
    <property type="term" value="C:mitochondrion"/>
    <property type="evidence" value="ECO:0007669"/>
    <property type="project" value="TreeGrafter"/>
</dbReference>
<feature type="region of interest" description="Disordered" evidence="3">
    <location>
        <begin position="352"/>
        <end position="376"/>
    </location>
</feature>
<reference evidence="6" key="1">
    <citation type="journal article" date="2023" name="Mol. Phylogenet. Evol.">
        <title>Genome-scale phylogeny and comparative genomics of the fungal order Sordariales.</title>
        <authorList>
            <person name="Hensen N."/>
            <person name="Bonometti L."/>
            <person name="Westerberg I."/>
            <person name="Brannstrom I.O."/>
            <person name="Guillou S."/>
            <person name="Cros-Aarteil S."/>
            <person name="Calhoun S."/>
            <person name="Haridas S."/>
            <person name="Kuo A."/>
            <person name="Mondo S."/>
            <person name="Pangilinan J."/>
            <person name="Riley R."/>
            <person name="LaButti K."/>
            <person name="Andreopoulos B."/>
            <person name="Lipzen A."/>
            <person name="Chen C."/>
            <person name="Yan M."/>
            <person name="Daum C."/>
            <person name="Ng V."/>
            <person name="Clum A."/>
            <person name="Steindorff A."/>
            <person name="Ohm R.A."/>
            <person name="Martin F."/>
            <person name="Silar P."/>
            <person name="Natvig D.O."/>
            <person name="Lalanne C."/>
            <person name="Gautier V."/>
            <person name="Ament-Velasquez S.L."/>
            <person name="Kruys A."/>
            <person name="Hutchinson M.I."/>
            <person name="Powell A.J."/>
            <person name="Barry K."/>
            <person name="Miller A.N."/>
            <person name="Grigoriev I.V."/>
            <person name="Debuchy R."/>
            <person name="Gladieux P."/>
            <person name="Hiltunen Thoren M."/>
            <person name="Johannesson H."/>
        </authorList>
    </citation>
    <scope>NUCLEOTIDE SEQUENCE</scope>
    <source>
        <strain evidence="6">CBS 560.94</strain>
    </source>
</reference>
<dbReference type="InterPro" id="IPR030381">
    <property type="entry name" value="G_DYNAMIN_dom"/>
</dbReference>
<dbReference type="GO" id="GO:0005525">
    <property type="term" value="F:GTP binding"/>
    <property type="evidence" value="ECO:0007669"/>
    <property type="project" value="InterPro"/>
</dbReference>
<evidence type="ECO:0000313" key="6">
    <source>
        <dbReference type="EMBL" id="KAK3334330.1"/>
    </source>
</evidence>
<dbReference type="PROSITE" id="PS51388">
    <property type="entry name" value="GED"/>
    <property type="match status" value="1"/>
</dbReference>
<dbReference type="SMART" id="SM00053">
    <property type="entry name" value="DYNc"/>
    <property type="match status" value="1"/>
</dbReference>
<feature type="compositionally biased region" description="Basic and acidic residues" evidence="3">
    <location>
        <begin position="352"/>
        <end position="362"/>
    </location>
</feature>
<dbReference type="Gene3D" id="3.40.50.300">
    <property type="entry name" value="P-loop containing nucleotide triphosphate hydrolases"/>
    <property type="match status" value="1"/>
</dbReference>
<accession>A0AAE0J0K7</accession>
<dbReference type="PANTHER" id="PTHR11566">
    <property type="entry name" value="DYNAMIN"/>
    <property type="match status" value="1"/>
</dbReference>
<dbReference type="InterPro" id="IPR045063">
    <property type="entry name" value="Dynamin_N"/>
</dbReference>
<keyword evidence="1" id="KW-0547">Nucleotide-binding</keyword>
<dbReference type="Pfam" id="PF01031">
    <property type="entry name" value="Dynamin_M"/>
    <property type="match status" value="1"/>
</dbReference>
<evidence type="ECO:0000313" key="7">
    <source>
        <dbReference type="Proteomes" id="UP001278500"/>
    </source>
</evidence>
<sequence>MKLIRSLPKATIVTASTMGSEIKPPASGILTSPDRLRKIDQLREKNIDVILPLPTLVAVGDQSSGKSSLLESVTGIPFPRGQELCTRYATQITHRRDPEVQIIITIIPAPQSTEAEKASLRSYRKELSSTNELRDQFVKILDEVNVYMKIKTDKNPEGEKTFSRDILKIEKCGPTEDYLTVIDVPGIFRLTSKGQTTESDRNLVRDMVTGFIKDKRTIILAVLPANVDVMTQEILALAEQYDPDGERTLGVLTKPDLVIERSAKEAVCNLVAGRKKALNLGYYLVKNRGGDDDDDSEDDSGLRRKERDLFQQSPWCNLPQERVGVTALRERLQDLLGEITDKAYPELRSEARKKLAEARDQQDALGPPRQTEREQQQYLAQIAAKFQRIVRAALEANYSSHSAFDEHSLRLITQVVSITDTFNNRMRQKGHTYSFVKVETEDSGDQLANKADDSEEDDDPDYDAEQNGAGEVEILRQICPELESIINIMGEPEFTVKQDNSDWIRNMYLESRGIELGTFSPIVLASAFRDQTTKWSLMTEHYISDIIITIHMFILSILKTICADGKLYEAIKSIIMDDLLARYANGMDYAKFLVQVEREKKPYTVNHYFSSNLQKARGDRVSEALKGKRFYDNRCHNPGAYLVKFDHVKSAITNKSNQEHAQEDIHDILKSYYKVSRKRFVDNVWLYAVDHHLLSGPNSPLTLFSEQWVLGLDEDSLNAIAGESRSTRDKRKELTKKIADLEEALRILK</sequence>
<dbReference type="GeneID" id="87868590"/>
<dbReference type="GO" id="GO:0005874">
    <property type="term" value="C:microtubule"/>
    <property type="evidence" value="ECO:0007669"/>
    <property type="project" value="TreeGrafter"/>
</dbReference>
<feature type="domain" description="GED" evidence="4">
    <location>
        <begin position="662"/>
        <end position="749"/>
    </location>
</feature>
<feature type="region of interest" description="Disordered" evidence="3">
    <location>
        <begin position="437"/>
        <end position="467"/>
    </location>
</feature>
<dbReference type="GO" id="GO:0003924">
    <property type="term" value="F:GTPase activity"/>
    <property type="evidence" value="ECO:0007669"/>
    <property type="project" value="InterPro"/>
</dbReference>
<keyword evidence="6" id="KW-0378">Hydrolase</keyword>